<dbReference type="Gene3D" id="1.20.91.20">
    <property type="entry name" value="Anaphylotoxins (complement system)"/>
    <property type="match status" value="1"/>
</dbReference>
<evidence type="ECO:0000259" key="4">
    <source>
        <dbReference type="PROSITE" id="PS01178"/>
    </source>
</evidence>
<dbReference type="GeneID" id="103397976"/>
<dbReference type="InterPro" id="IPR018933">
    <property type="entry name" value="Netrin_module_non-TIMP"/>
</dbReference>
<keyword evidence="2" id="KW-0964">Secreted</keyword>
<dbReference type="RefSeq" id="XP_008334663.2">
    <property type="nucleotide sequence ID" value="XM_008336441.3"/>
</dbReference>
<dbReference type="InterPro" id="IPR036595">
    <property type="entry name" value="A-macroglobulin_rcpt-bd_sf"/>
</dbReference>
<dbReference type="InterPro" id="IPR008993">
    <property type="entry name" value="TIMP-like_OB-fold"/>
</dbReference>
<dbReference type="Pfam" id="PF17789">
    <property type="entry name" value="MG4"/>
    <property type="match status" value="1"/>
</dbReference>
<dbReference type="InterPro" id="IPR013783">
    <property type="entry name" value="Ig-like_fold"/>
</dbReference>
<dbReference type="Pfam" id="PF01835">
    <property type="entry name" value="MG2"/>
    <property type="match status" value="1"/>
</dbReference>
<dbReference type="InterPro" id="IPR000020">
    <property type="entry name" value="Anaphylatoxin/fibulin"/>
</dbReference>
<dbReference type="InterPro" id="IPR011626">
    <property type="entry name" value="Alpha-macroglobulin_TED"/>
</dbReference>
<dbReference type="SMART" id="SM01360">
    <property type="entry name" value="A2M"/>
    <property type="match status" value="1"/>
</dbReference>
<dbReference type="Pfam" id="PF07703">
    <property type="entry name" value="A2M_BRD"/>
    <property type="match status" value="1"/>
</dbReference>
<comment type="subcellular location">
    <subcellularLocation>
        <location evidence="1">Secreted</location>
    </subcellularLocation>
</comment>
<dbReference type="InterPro" id="IPR011625">
    <property type="entry name" value="A2M_N_BRD"/>
</dbReference>
<dbReference type="GO" id="GO:0004866">
    <property type="term" value="F:endopeptidase inhibitor activity"/>
    <property type="evidence" value="ECO:0007669"/>
    <property type="project" value="InterPro"/>
</dbReference>
<dbReference type="Pfam" id="PF07678">
    <property type="entry name" value="TED_complement"/>
    <property type="match status" value="1"/>
</dbReference>
<dbReference type="InterPro" id="IPR009048">
    <property type="entry name" value="A-macroglobulin_rcpt-bd"/>
</dbReference>
<proteinExistence type="predicted"/>
<dbReference type="GO" id="GO:0005615">
    <property type="term" value="C:extracellular space"/>
    <property type="evidence" value="ECO:0007669"/>
    <property type="project" value="InterPro"/>
</dbReference>
<evidence type="ECO:0000313" key="6">
    <source>
        <dbReference type="Ensembl" id="ENSCSEP00000013685.1"/>
    </source>
</evidence>
<evidence type="ECO:0000256" key="3">
    <source>
        <dbReference type="ARBA" id="ARBA00023157"/>
    </source>
</evidence>
<dbReference type="Proteomes" id="UP000265120">
    <property type="component" value="Chromosome Z"/>
</dbReference>
<dbReference type="SMART" id="SM01361">
    <property type="entry name" value="A2M_recep"/>
    <property type="match status" value="1"/>
</dbReference>
<dbReference type="PROSITE" id="PS01178">
    <property type="entry name" value="ANAPHYLATOXIN_2"/>
    <property type="match status" value="1"/>
</dbReference>
<dbReference type="InterPro" id="IPR002890">
    <property type="entry name" value="MG2"/>
</dbReference>
<dbReference type="SMART" id="SM00643">
    <property type="entry name" value="C345C"/>
    <property type="match status" value="1"/>
</dbReference>
<dbReference type="Pfam" id="PF17790">
    <property type="entry name" value="MG1"/>
    <property type="match status" value="1"/>
</dbReference>
<dbReference type="InterPro" id="IPR041425">
    <property type="entry name" value="C3/4/5_MG1"/>
</dbReference>
<evidence type="ECO:0000313" key="7">
    <source>
        <dbReference type="Proteomes" id="UP000265120"/>
    </source>
</evidence>
<dbReference type="SUPFAM" id="SSF50242">
    <property type="entry name" value="TIMP-like"/>
    <property type="match status" value="1"/>
</dbReference>
<dbReference type="Pfam" id="PF21309">
    <property type="entry name" value="C5_CUB"/>
    <property type="match status" value="1"/>
</dbReference>
<dbReference type="PROSITE" id="PS50189">
    <property type="entry name" value="NTR"/>
    <property type="match status" value="1"/>
</dbReference>
<reference evidence="6 7" key="1">
    <citation type="journal article" date="2014" name="Nat. Genet.">
        <title>Whole-genome sequence of a flatfish provides insights into ZW sex chromosome evolution and adaptation to a benthic lifestyle.</title>
        <authorList>
            <person name="Chen S."/>
            <person name="Zhang G."/>
            <person name="Shao C."/>
            <person name="Huang Q."/>
            <person name="Liu G."/>
            <person name="Zhang P."/>
            <person name="Song W."/>
            <person name="An N."/>
            <person name="Chalopin D."/>
            <person name="Volff J.N."/>
            <person name="Hong Y."/>
            <person name="Li Q."/>
            <person name="Sha Z."/>
            <person name="Zhou H."/>
            <person name="Xie M."/>
            <person name="Yu Q."/>
            <person name="Liu Y."/>
            <person name="Xiang H."/>
            <person name="Wang N."/>
            <person name="Wu K."/>
            <person name="Yang C."/>
            <person name="Zhou Q."/>
            <person name="Liao X."/>
            <person name="Yang L."/>
            <person name="Hu Q."/>
            <person name="Zhang J."/>
            <person name="Meng L."/>
            <person name="Jin L."/>
            <person name="Tian Y."/>
            <person name="Lian J."/>
            <person name="Yang J."/>
            <person name="Miao G."/>
            <person name="Liu S."/>
            <person name="Liang Z."/>
            <person name="Yan F."/>
            <person name="Li Y."/>
            <person name="Sun B."/>
            <person name="Zhang H."/>
            <person name="Zhang J."/>
            <person name="Zhu Y."/>
            <person name="Du M."/>
            <person name="Zhao Y."/>
            <person name="Schartl M."/>
            <person name="Tang Q."/>
            <person name="Wang J."/>
        </authorList>
    </citation>
    <scope>NUCLEOTIDE SEQUENCE</scope>
</reference>
<accession>A0A3P8VMJ9</accession>
<dbReference type="InterPro" id="IPR048843">
    <property type="entry name" value="C5_CUB"/>
</dbReference>
<dbReference type="Gene3D" id="2.60.40.1940">
    <property type="match status" value="1"/>
</dbReference>
<dbReference type="Gene3D" id="2.60.40.1930">
    <property type="match status" value="3"/>
</dbReference>
<keyword evidence="3" id="KW-1015">Disulfide bond</keyword>
<dbReference type="Gene3D" id="2.60.40.690">
    <property type="entry name" value="Alpha-macroglobulin, receptor-binding domain"/>
    <property type="match status" value="1"/>
</dbReference>
<evidence type="ECO:0000259" key="5">
    <source>
        <dbReference type="PROSITE" id="PS50189"/>
    </source>
</evidence>
<dbReference type="Ensembl" id="ENSCSET00000013845.1">
    <property type="protein sequence ID" value="ENSCSEP00000013685.1"/>
    <property type="gene ID" value="ENSCSEG00000008818.1"/>
</dbReference>
<dbReference type="Gene3D" id="2.40.50.120">
    <property type="match status" value="1"/>
</dbReference>
<dbReference type="STRING" id="244447.ENSCSEP00000013685"/>
<dbReference type="CTD" id="727"/>
<dbReference type="SUPFAM" id="SSF49410">
    <property type="entry name" value="Alpha-macroglobulin receptor domain"/>
    <property type="match status" value="1"/>
</dbReference>
<dbReference type="PANTHER" id="PTHR11412:SF83">
    <property type="entry name" value="COMPLEMENT C5"/>
    <property type="match status" value="1"/>
</dbReference>
<dbReference type="Gene3D" id="2.60.40.10">
    <property type="entry name" value="Immunoglobulins"/>
    <property type="match status" value="2"/>
</dbReference>
<dbReference type="Gene3D" id="2.20.130.20">
    <property type="match status" value="1"/>
</dbReference>
<reference evidence="6" key="3">
    <citation type="submission" date="2025-09" db="UniProtKB">
        <authorList>
            <consortium name="Ensembl"/>
        </authorList>
    </citation>
    <scope>IDENTIFICATION</scope>
</reference>
<dbReference type="InParanoid" id="A0A3P8VMJ9"/>
<dbReference type="Gene3D" id="1.50.10.20">
    <property type="match status" value="1"/>
</dbReference>
<organism evidence="6 7">
    <name type="scientific">Cynoglossus semilaevis</name>
    <name type="common">Tongue sole</name>
    <dbReference type="NCBI Taxonomy" id="244447"/>
    <lineage>
        <taxon>Eukaryota</taxon>
        <taxon>Metazoa</taxon>
        <taxon>Chordata</taxon>
        <taxon>Craniata</taxon>
        <taxon>Vertebrata</taxon>
        <taxon>Euteleostomi</taxon>
        <taxon>Actinopterygii</taxon>
        <taxon>Neopterygii</taxon>
        <taxon>Teleostei</taxon>
        <taxon>Neoteleostei</taxon>
        <taxon>Acanthomorphata</taxon>
        <taxon>Carangaria</taxon>
        <taxon>Pleuronectiformes</taxon>
        <taxon>Pleuronectoidei</taxon>
        <taxon>Cynoglossidae</taxon>
        <taxon>Cynoglossinae</taxon>
        <taxon>Cynoglossus</taxon>
    </lineage>
</organism>
<dbReference type="FunCoup" id="A0A3P8VMJ9">
    <property type="interactions" value="417"/>
</dbReference>
<dbReference type="SUPFAM" id="SSF47686">
    <property type="entry name" value="Anaphylotoxins (complement system)"/>
    <property type="match status" value="1"/>
</dbReference>
<dbReference type="Pfam" id="PF17791">
    <property type="entry name" value="MG3"/>
    <property type="match status" value="1"/>
</dbReference>
<reference evidence="6" key="2">
    <citation type="submission" date="2025-08" db="UniProtKB">
        <authorList>
            <consortium name="Ensembl"/>
        </authorList>
    </citation>
    <scope>IDENTIFICATION</scope>
</reference>
<feature type="domain" description="NTR" evidence="5">
    <location>
        <begin position="1561"/>
        <end position="1707"/>
    </location>
</feature>
<dbReference type="InterPro" id="IPR001134">
    <property type="entry name" value="Netrin_domain"/>
</dbReference>
<protein>
    <submittedName>
        <fullName evidence="6">Complement C5</fullName>
    </submittedName>
</protein>
<dbReference type="PANTHER" id="PTHR11412">
    <property type="entry name" value="MACROGLOBULIN / COMPLEMENT"/>
    <property type="match status" value="1"/>
</dbReference>
<dbReference type="InterPro" id="IPR018081">
    <property type="entry name" value="Anaphylatoxin_comp_syst"/>
</dbReference>
<dbReference type="CDD" id="cd00017">
    <property type="entry name" value="ANATO"/>
    <property type="match status" value="1"/>
</dbReference>
<dbReference type="InterPro" id="IPR040839">
    <property type="entry name" value="MG4"/>
</dbReference>
<dbReference type="OrthoDB" id="6359008at2759"/>
<keyword evidence="7" id="KW-1185">Reference proteome</keyword>
<dbReference type="InterPro" id="IPR041555">
    <property type="entry name" value="MG3"/>
</dbReference>
<dbReference type="SMART" id="SM01359">
    <property type="entry name" value="A2M_N_2"/>
    <property type="match status" value="1"/>
</dbReference>
<evidence type="ECO:0000256" key="2">
    <source>
        <dbReference type="ARBA" id="ARBA00022525"/>
    </source>
</evidence>
<sequence>MSSDHLLPAEVLVLSPSVWFVFILRMRVCVLLLCLGVLCWRTDAESKSYLITAPLSLRLDAVETVMVQLFGFSEEVRAVVYLKTSMGQNSVVLAQDVVILNAQNNYQNAVKLRLYPNRLDKTIQNVVLHVWSAEINKHQVIPVSRVNGFLFVQTDKPLYTPQQRVKVRAFSLNEELRPANRSVFLKFKDPDQQTVDIVEMLDLNNGIPTMQNPFKIPVKPKLGLWSIEAAYSNDFTTTAKTSFEVKEYVLPSFTILVEPRVNYISFGNFDDFTFKVSARYLHGAPVADGEMFVRYGYVSGSSPPVIIPSSVTRHRLSSSGEIVITANMEKILSKHEGPKDLRSLVGKYLYIAILLEEDTGGIAEEAEFAAVKFVTSPYILRFVSTPPFIKPGLPLNIQVLVNDHLDEPIKNVQVRLVDQQLFRNGRFVDDELCPESATSGSDGLAIFICNTPRDALKANLKFETANPNLPGASQGTLTLNAVAYQSPNQRYIYIDPLVPGQALAVGHYANIKVYFAAPVYVNVKTFGYMVISKGHVVTYGTHKFGTGLENQQTLNFEITPAMVPSIRLLVYYILYAEGTSELVADSVWIDVKEKCVNGLQTSFSSHRRDYKPKEKIQLDIRANQDGLVALSAVDTALFSLLPKHKDPLVKVLRHIEESDRGCGGGGGRDSTDVFRLAGLTFITNANAEPSDGTQPCTALVRPKRAPTNEEKRIKAASYAHLKSCCEEGMRYVPKIITCLDFAQQRFRRRSHCSRAFRECCEFMQSHIDEEETLVLGRYKLGGDFEEAPSLLRSYFPESWLWEVQPIRSGSVSVSRTLPDSLTTWEFKAIGIYKNGICVADPVQVTVNLPLSVDIPLPYQVVRGEQLELHGSVYNHQLDSITYCVTLTAGPAFCLLNSEEAAGSRDLRSTPCTWRKLPAGGVGKVTFILLSLNPGEHTLTFTLKNRHGTGDIIEKKLRVVPEGVRKEEYSGGTLDPRGIYGSEKRVVTLKNNLPTNVVPNTDVERLLTINGEILNDILNVLHKPEGLKQLINMPDGSAEAEANGVLLLITVYKYLETTASWDALGPDIQKNAASVTHLIKQGLVGLSSFRNGDNSYSMWTKQKPSTWLTALVVNTLSLVDGAIPMDHEAMSNSIFWMIQEAQQQDGSFKDTSSISPNKIMAAGGDATDRAVYLTSFVLIALTRATSIKDQVLKLVSHENSMRSAADYISQHALGIKSVYVKAVATYALTLYDPNSIEVSQLLLSLEKLARQKGNPVVLRYWVESDAPADWLKPDESSAMTVETTAYVLLAMLLKGRIPYTKPILSWLSQDQHYGEGFYSVQDTVLTMQGLTEYKRIVPHTVLNQEINVRYSRKGLLAQVELTKTRPVARPLEVTNDDNIIVSTGFGTGVSTVKLKTVYYETSSSSQKCNFDIKIEVGGPESFPDRRGQSPRLVTCVKYKPPPNEVYEQSSMTVINIQLPTGVEAYLEDLKPFRDVDEPMISHYELKGSTVVIQMDTVPSDIFLCFGFRIRTRFTVTGVTSSVMTMYESQDKGSMCTKPFLYQEQKLQRLCLGQECQCMAVACATYRGKPDLTLTSAKRMEETCRPHILYAYKVRVKSSAAEGDFMTYTATVEEVLKNSAKDFEAVRSLTEIELVKKATCPSVDIQNNKQYLLMGSRGSQYTVGQRYRYRFPIDSEALVELWPTGCEPACPEYLKQLGLYTVDLQILGCL</sequence>
<dbReference type="KEGG" id="csem:103397976"/>
<dbReference type="GeneTree" id="ENSGT00940000155670"/>
<dbReference type="InterPro" id="IPR050473">
    <property type="entry name" value="A2M/Complement_sys"/>
</dbReference>
<dbReference type="SUPFAM" id="SSF48239">
    <property type="entry name" value="Terpenoid cyclases/Protein prenyltransferases"/>
    <property type="match status" value="1"/>
</dbReference>
<dbReference type="InterPro" id="IPR008930">
    <property type="entry name" value="Terpenoid_cyclase/PrenylTrfase"/>
</dbReference>
<feature type="domain" description="Anaphylatoxin-like" evidence="4">
    <location>
        <begin position="724"/>
        <end position="760"/>
    </location>
</feature>
<evidence type="ECO:0000256" key="1">
    <source>
        <dbReference type="ARBA" id="ARBA00004613"/>
    </source>
</evidence>
<dbReference type="Pfam" id="PF01759">
    <property type="entry name" value="NTR"/>
    <property type="match status" value="1"/>
</dbReference>
<dbReference type="Gene3D" id="2.60.120.1540">
    <property type="match status" value="1"/>
</dbReference>
<dbReference type="InterPro" id="IPR001599">
    <property type="entry name" value="Macroglobln_a2"/>
</dbReference>
<dbReference type="Pfam" id="PF00207">
    <property type="entry name" value="A2M"/>
    <property type="match status" value="1"/>
</dbReference>
<dbReference type="Gene3D" id="6.20.50.160">
    <property type="match status" value="1"/>
</dbReference>
<dbReference type="Pfam" id="PF07677">
    <property type="entry name" value="A2M_recep"/>
    <property type="match status" value="1"/>
</dbReference>
<name>A0A3P8VMJ9_CYNSE</name>